<dbReference type="Gene3D" id="3.40.50.2300">
    <property type="match status" value="1"/>
</dbReference>
<dbReference type="InterPro" id="IPR036388">
    <property type="entry name" value="WH-like_DNA-bd_sf"/>
</dbReference>
<dbReference type="InterPro" id="IPR016032">
    <property type="entry name" value="Sig_transdc_resp-reg_C-effctor"/>
</dbReference>
<proteinExistence type="predicted"/>
<dbReference type="InterPro" id="IPR001867">
    <property type="entry name" value="OmpR/PhoB-type_DNA-bd"/>
</dbReference>
<dbReference type="PANTHER" id="PTHR48111:SF36">
    <property type="entry name" value="TRANSCRIPTIONAL REGULATORY PROTEIN CUTR"/>
    <property type="match status" value="1"/>
</dbReference>
<dbReference type="Proteomes" id="UP000569914">
    <property type="component" value="Unassembled WGS sequence"/>
</dbReference>
<feature type="modified residue" description="4-aspartylphosphate" evidence="2">
    <location>
        <position position="51"/>
    </location>
</feature>
<dbReference type="GO" id="GO:0005829">
    <property type="term" value="C:cytosol"/>
    <property type="evidence" value="ECO:0007669"/>
    <property type="project" value="TreeGrafter"/>
</dbReference>
<sequence length="219" mass="23288">MRILIVEDETDLAETLTTGLRGEGFTVDAVHDGDAALTFLGDHDVDVVLLDRDLPALSGDAVCRALAAIGHPARILMLTAAGTLSDRVTGLDLGADDYLAKPFAYLELLARIRALGRRGGGSVAAAILEHSGVRLDPARRLAERDGKPLRLTPKELGVLQVLLESAGGVVTPAELLDQVWTDDGERSRSVVKVVVHALRRKLGEPSVIITESGLGYRMG</sequence>
<dbReference type="InterPro" id="IPR001789">
    <property type="entry name" value="Sig_transdc_resp-reg_receiver"/>
</dbReference>
<dbReference type="InterPro" id="IPR011006">
    <property type="entry name" value="CheY-like_superfamily"/>
</dbReference>
<keyword evidence="1 3" id="KW-0238">DNA-binding</keyword>
<protein>
    <submittedName>
        <fullName evidence="6">DNA-binding response OmpR family regulator</fullName>
    </submittedName>
</protein>
<dbReference type="Pfam" id="PF00486">
    <property type="entry name" value="Trans_reg_C"/>
    <property type="match status" value="1"/>
</dbReference>
<dbReference type="AlphaFoldDB" id="A0A7Y9IEB6"/>
<feature type="domain" description="Response regulatory" evidence="4">
    <location>
        <begin position="2"/>
        <end position="116"/>
    </location>
</feature>
<gene>
    <name evidence="6" type="ORF">BKA15_006534</name>
</gene>
<dbReference type="GO" id="GO:0000156">
    <property type="term" value="F:phosphorelay response regulator activity"/>
    <property type="evidence" value="ECO:0007669"/>
    <property type="project" value="TreeGrafter"/>
</dbReference>
<evidence type="ECO:0000313" key="6">
    <source>
        <dbReference type="EMBL" id="NYE75205.1"/>
    </source>
</evidence>
<dbReference type="Gene3D" id="6.10.250.690">
    <property type="match status" value="1"/>
</dbReference>
<dbReference type="GO" id="GO:0000976">
    <property type="term" value="F:transcription cis-regulatory region binding"/>
    <property type="evidence" value="ECO:0007669"/>
    <property type="project" value="TreeGrafter"/>
</dbReference>
<evidence type="ECO:0000256" key="1">
    <source>
        <dbReference type="ARBA" id="ARBA00023125"/>
    </source>
</evidence>
<keyword evidence="2" id="KW-0597">Phosphoprotein</keyword>
<evidence type="ECO:0000259" key="5">
    <source>
        <dbReference type="PROSITE" id="PS51755"/>
    </source>
</evidence>
<dbReference type="Gene3D" id="1.10.10.10">
    <property type="entry name" value="Winged helix-like DNA-binding domain superfamily/Winged helix DNA-binding domain"/>
    <property type="match status" value="1"/>
</dbReference>
<dbReference type="PROSITE" id="PS50110">
    <property type="entry name" value="RESPONSE_REGULATORY"/>
    <property type="match status" value="1"/>
</dbReference>
<evidence type="ECO:0000313" key="7">
    <source>
        <dbReference type="Proteomes" id="UP000569914"/>
    </source>
</evidence>
<accession>A0A7Y9IEB6</accession>
<dbReference type="RefSeq" id="WP_179757749.1">
    <property type="nucleotide sequence ID" value="NZ_JACCBU010000001.1"/>
</dbReference>
<feature type="DNA-binding region" description="OmpR/PhoB-type" evidence="3">
    <location>
        <begin position="125"/>
        <end position="219"/>
    </location>
</feature>
<dbReference type="InterPro" id="IPR039420">
    <property type="entry name" value="WalR-like"/>
</dbReference>
<dbReference type="SMART" id="SM00862">
    <property type="entry name" value="Trans_reg_C"/>
    <property type="match status" value="1"/>
</dbReference>
<dbReference type="Pfam" id="PF00072">
    <property type="entry name" value="Response_reg"/>
    <property type="match status" value="1"/>
</dbReference>
<organism evidence="6 7">
    <name type="scientific">Microlunatus parietis</name>
    <dbReference type="NCBI Taxonomy" id="682979"/>
    <lineage>
        <taxon>Bacteria</taxon>
        <taxon>Bacillati</taxon>
        <taxon>Actinomycetota</taxon>
        <taxon>Actinomycetes</taxon>
        <taxon>Propionibacteriales</taxon>
        <taxon>Propionibacteriaceae</taxon>
        <taxon>Microlunatus</taxon>
    </lineage>
</organism>
<name>A0A7Y9IEB6_9ACTN</name>
<dbReference type="PANTHER" id="PTHR48111">
    <property type="entry name" value="REGULATOR OF RPOS"/>
    <property type="match status" value="1"/>
</dbReference>
<evidence type="ECO:0000256" key="2">
    <source>
        <dbReference type="PROSITE-ProRule" id="PRU00169"/>
    </source>
</evidence>
<dbReference type="SUPFAM" id="SSF46894">
    <property type="entry name" value="C-terminal effector domain of the bipartite response regulators"/>
    <property type="match status" value="1"/>
</dbReference>
<dbReference type="EMBL" id="JACCBU010000001">
    <property type="protein sequence ID" value="NYE75205.1"/>
    <property type="molecule type" value="Genomic_DNA"/>
</dbReference>
<comment type="caution">
    <text evidence="6">The sequence shown here is derived from an EMBL/GenBank/DDBJ whole genome shotgun (WGS) entry which is preliminary data.</text>
</comment>
<dbReference type="PROSITE" id="PS51755">
    <property type="entry name" value="OMPR_PHOB"/>
    <property type="match status" value="1"/>
</dbReference>
<dbReference type="SUPFAM" id="SSF52172">
    <property type="entry name" value="CheY-like"/>
    <property type="match status" value="1"/>
</dbReference>
<dbReference type="GO" id="GO:0032993">
    <property type="term" value="C:protein-DNA complex"/>
    <property type="evidence" value="ECO:0007669"/>
    <property type="project" value="TreeGrafter"/>
</dbReference>
<keyword evidence="7" id="KW-1185">Reference proteome</keyword>
<feature type="domain" description="OmpR/PhoB-type" evidence="5">
    <location>
        <begin position="125"/>
        <end position="219"/>
    </location>
</feature>
<reference evidence="6 7" key="1">
    <citation type="submission" date="2020-07" db="EMBL/GenBank/DDBJ databases">
        <title>Sequencing the genomes of 1000 actinobacteria strains.</title>
        <authorList>
            <person name="Klenk H.-P."/>
        </authorList>
    </citation>
    <scope>NUCLEOTIDE SEQUENCE [LARGE SCALE GENOMIC DNA]</scope>
    <source>
        <strain evidence="6 7">DSM 22083</strain>
    </source>
</reference>
<evidence type="ECO:0000259" key="4">
    <source>
        <dbReference type="PROSITE" id="PS50110"/>
    </source>
</evidence>
<dbReference type="CDD" id="cd00383">
    <property type="entry name" value="trans_reg_C"/>
    <property type="match status" value="1"/>
</dbReference>
<dbReference type="GO" id="GO:0006355">
    <property type="term" value="P:regulation of DNA-templated transcription"/>
    <property type="evidence" value="ECO:0007669"/>
    <property type="project" value="InterPro"/>
</dbReference>
<evidence type="ECO:0000256" key="3">
    <source>
        <dbReference type="PROSITE-ProRule" id="PRU01091"/>
    </source>
</evidence>
<dbReference type="SMART" id="SM00448">
    <property type="entry name" value="REC"/>
    <property type="match status" value="1"/>
</dbReference>